<dbReference type="FunFam" id="3.40.50.1100:FF:000004">
    <property type="entry name" value="Tryptophan synthase beta chain"/>
    <property type="match status" value="1"/>
</dbReference>
<dbReference type="HAMAP" id="MF_00133">
    <property type="entry name" value="Trp_synth_beta"/>
    <property type="match status" value="1"/>
</dbReference>
<dbReference type="NCBIfam" id="TIGR00263">
    <property type="entry name" value="trpB"/>
    <property type="match status" value="1"/>
</dbReference>
<evidence type="ECO:0000256" key="4">
    <source>
        <dbReference type="ARBA" id="ARBA00009982"/>
    </source>
</evidence>
<dbReference type="InterPro" id="IPR023026">
    <property type="entry name" value="Trp_synth_beta/beta-like"/>
</dbReference>
<evidence type="ECO:0000256" key="1">
    <source>
        <dbReference type="ARBA" id="ARBA00001933"/>
    </source>
</evidence>
<dbReference type="AlphaFoldDB" id="A0A0M0KZ57"/>
<keyword evidence="15" id="KW-1185">Reference proteome</keyword>
<protein>
    <recommendedName>
        <fullName evidence="12">Tryptophan synthase beta chain</fullName>
        <ecNumber evidence="12">4.2.1.20</ecNumber>
    </recommendedName>
</protein>
<comment type="function">
    <text evidence="2 12">The beta subunit is responsible for the synthesis of L-tryptophan from indole and L-serine.</text>
</comment>
<dbReference type="SUPFAM" id="SSF53686">
    <property type="entry name" value="Tryptophan synthase beta subunit-like PLP-dependent enzymes"/>
    <property type="match status" value="1"/>
</dbReference>
<keyword evidence="10 12" id="KW-0456">Lyase</keyword>
<reference evidence="15" key="1">
    <citation type="submission" date="2015-08" db="EMBL/GenBank/DDBJ databases">
        <title>Fjat-14210 dsm16467.</title>
        <authorList>
            <person name="Liu B."/>
            <person name="Wang J."/>
            <person name="Zhu Y."/>
            <person name="Liu G."/>
            <person name="Chen Q."/>
            <person name="Chen Z."/>
            <person name="Lan J."/>
            <person name="Che J."/>
            <person name="Ge C."/>
            <person name="Shi H."/>
            <person name="Pan Z."/>
            <person name="Liu X."/>
        </authorList>
    </citation>
    <scope>NUCLEOTIDE SEQUENCE [LARGE SCALE GENOMIC DNA]</scope>
    <source>
        <strain evidence="15">DSM 16467</strain>
    </source>
</reference>
<comment type="similarity">
    <text evidence="4 12">Belongs to the TrpB family.</text>
</comment>
<dbReference type="PROSITE" id="PS00168">
    <property type="entry name" value="TRP_SYNTHASE_BETA"/>
    <property type="match status" value="1"/>
</dbReference>
<dbReference type="InterPro" id="IPR001926">
    <property type="entry name" value="TrpB-like_PALP"/>
</dbReference>
<organism evidence="14 15">
    <name type="scientific">Priestia koreensis</name>
    <dbReference type="NCBI Taxonomy" id="284581"/>
    <lineage>
        <taxon>Bacteria</taxon>
        <taxon>Bacillati</taxon>
        <taxon>Bacillota</taxon>
        <taxon>Bacilli</taxon>
        <taxon>Bacillales</taxon>
        <taxon>Bacillaceae</taxon>
        <taxon>Priestia</taxon>
    </lineage>
</organism>
<dbReference type="PATRIC" id="fig|284581.3.peg.4155"/>
<keyword evidence="6 12" id="KW-0028">Amino-acid biosynthesis</keyword>
<dbReference type="GO" id="GO:0004834">
    <property type="term" value="F:tryptophan synthase activity"/>
    <property type="evidence" value="ECO:0007669"/>
    <property type="project" value="UniProtKB-UniRule"/>
</dbReference>
<evidence type="ECO:0000259" key="13">
    <source>
        <dbReference type="Pfam" id="PF00291"/>
    </source>
</evidence>
<dbReference type="OrthoDB" id="9766131at2"/>
<keyword evidence="8 12" id="KW-0663">Pyridoxal phosphate</keyword>
<dbReference type="RefSeq" id="WP_053402311.1">
    <property type="nucleotide sequence ID" value="NZ_JAUKEN010000001.1"/>
</dbReference>
<gene>
    <name evidence="12" type="primary">trpB</name>
    <name evidence="14" type="ORF">AMD01_15385</name>
</gene>
<dbReference type="PIRSF" id="PIRSF001413">
    <property type="entry name" value="Trp_syn_beta"/>
    <property type="match status" value="1"/>
</dbReference>
<evidence type="ECO:0000256" key="11">
    <source>
        <dbReference type="ARBA" id="ARBA00049047"/>
    </source>
</evidence>
<dbReference type="Gene3D" id="3.40.50.1100">
    <property type="match status" value="2"/>
</dbReference>
<dbReference type="GO" id="GO:0005737">
    <property type="term" value="C:cytoplasm"/>
    <property type="evidence" value="ECO:0007669"/>
    <property type="project" value="TreeGrafter"/>
</dbReference>
<dbReference type="Pfam" id="PF00291">
    <property type="entry name" value="PALP"/>
    <property type="match status" value="1"/>
</dbReference>
<evidence type="ECO:0000256" key="8">
    <source>
        <dbReference type="ARBA" id="ARBA00022898"/>
    </source>
</evidence>
<evidence type="ECO:0000256" key="5">
    <source>
        <dbReference type="ARBA" id="ARBA00011270"/>
    </source>
</evidence>
<comment type="pathway">
    <text evidence="3 12">Amino-acid biosynthesis; L-tryptophan biosynthesis; L-tryptophan from chorismate: step 5/5.</text>
</comment>
<dbReference type="Proteomes" id="UP000037558">
    <property type="component" value="Unassembled WGS sequence"/>
</dbReference>
<dbReference type="EMBL" id="LILC01000019">
    <property type="protein sequence ID" value="KOO44101.1"/>
    <property type="molecule type" value="Genomic_DNA"/>
</dbReference>
<sequence>MTYNHPDQFGRFGDFGGKYVPETLMRPLEEVETALDAAMEDEAFLQEYLHLLHEYSGRPTALTFAGNATEKLGGAKIYLKREDLNHTGAHKINNAIGQALLAKRMGKTKLIAETGAGQHGVATATVAAKFGMECKVFMGEEDIERQALNVFRMKMLGAEVVPVYSGTRTLKDATNEAIRYWVANCEDHFYLIGSAIGPHPYPKMVRNFQKIIGEEAKRQFQAVENKLPDKVIACVGGGSNAIGMFYDFIKEDDVELIGVEAGGKGLDSNLHAAKMAKGTKGVIHGTLTYLMQDENGQITEPYSISAGLDYPGIGPEHSYLSTIGRVRYESVTDDEAISALQFLTRQEGIIPAIESAHALAKAFELAKGMSAEDSILVCLSGRGDKDVHSLINLLEEENQHDVSKTPAEAR</sequence>
<accession>A0A0M0KZ57</accession>
<keyword evidence="7 12" id="KW-0822">Tryptophan biosynthesis</keyword>
<evidence type="ECO:0000256" key="3">
    <source>
        <dbReference type="ARBA" id="ARBA00004733"/>
    </source>
</evidence>
<dbReference type="InterPro" id="IPR006654">
    <property type="entry name" value="Trp_synth_beta"/>
</dbReference>
<evidence type="ECO:0000313" key="14">
    <source>
        <dbReference type="EMBL" id="KOO44101.1"/>
    </source>
</evidence>
<evidence type="ECO:0000256" key="6">
    <source>
        <dbReference type="ARBA" id="ARBA00022605"/>
    </source>
</evidence>
<dbReference type="STRING" id="284581.AMD01_15385"/>
<evidence type="ECO:0000256" key="2">
    <source>
        <dbReference type="ARBA" id="ARBA00002786"/>
    </source>
</evidence>
<proteinExistence type="inferred from homology"/>
<name>A0A0M0KZ57_9BACI</name>
<evidence type="ECO:0000256" key="7">
    <source>
        <dbReference type="ARBA" id="ARBA00022822"/>
    </source>
</evidence>
<dbReference type="InterPro" id="IPR036052">
    <property type="entry name" value="TrpB-like_PALP_sf"/>
</dbReference>
<dbReference type="UniPathway" id="UPA00035">
    <property type="reaction ID" value="UER00044"/>
</dbReference>
<evidence type="ECO:0000313" key="15">
    <source>
        <dbReference type="Proteomes" id="UP000037558"/>
    </source>
</evidence>
<dbReference type="PANTHER" id="PTHR48077:SF3">
    <property type="entry name" value="TRYPTOPHAN SYNTHASE"/>
    <property type="match status" value="1"/>
</dbReference>
<dbReference type="EC" id="4.2.1.20" evidence="12"/>
<comment type="catalytic activity">
    <reaction evidence="11 12">
        <text>(1S,2R)-1-C-(indol-3-yl)glycerol 3-phosphate + L-serine = D-glyceraldehyde 3-phosphate + L-tryptophan + H2O</text>
        <dbReference type="Rhea" id="RHEA:10532"/>
        <dbReference type="ChEBI" id="CHEBI:15377"/>
        <dbReference type="ChEBI" id="CHEBI:33384"/>
        <dbReference type="ChEBI" id="CHEBI:57912"/>
        <dbReference type="ChEBI" id="CHEBI:58866"/>
        <dbReference type="ChEBI" id="CHEBI:59776"/>
        <dbReference type="EC" id="4.2.1.20"/>
    </reaction>
</comment>
<dbReference type="FunFam" id="3.40.50.1100:FF:000001">
    <property type="entry name" value="Tryptophan synthase beta chain"/>
    <property type="match status" value="1"/>
</dbReference>
<dbReference type="InterPro" id="IPR006653">
    <property type="entry name" value="Trp_synth_b_CS"/>
</dbReference>
<feature type="domain" description="Tryptophan synthase beta chain-like PALP" evidence="13">
    <location>
        <begin position="57"/>
        <end position="381"/>
    </location>
</feature>
<dbReference type="PANTHER" id="PTHR48077">
    <property type="entry name" value="TRYPTOPHAN SYNTHASE-RELATED"/>
    <property type="match status" value="1"/>
</dbReference>
<keyword evidence="9 12" id="KW-0057">Aromatic amino acid biosynthesis</keyword>
<evidence type="ECO:0000256" key="10">
    <source>
        <dbReference type="ARBA" id="ARBA00023239"/>
    </source>
</evidence>
<feature type="modified residue" description="N6-(pyridoxal phosphate)lysine" evidence="12">
    <location>
        <position position="91"/>
    </location>
</feature>
<comment type="subunit">
    <text evidence="5 12">Tetramer of two alpha and two beta chains.</text>
</comment>
<evidence type="ECO:0000256" key="9">
    <source>
        <dbReference type="ARBA" id="ARBA00023141"/>
    </source>
</evidence>
<evidence type="ECO:0000256" key="12">
    <source>
        <dbReference type="HAMAP-Rule" id="MF_00133"/>
    </source>
</evidence>
<comment type="caution">
    <text evidence="14">The sequence shown here is derived from an EMBL/GenBank/DDBJ whole genome shotgun (WGS) entry which is preliminary data.</text>
</comment>
<dbReference type="CDD" id="cd06446">
    <property type="entry name" value="Trp-synth_B"/>
    <property type="match status" value="1"/>
</dbReference>
<comment type="cofactor">
    <cofactor evidence="1 12">
        <name>pyridoxal 5'-phosphate</name>
        <dbReference type="ChEBI" id="CHEBI:597326"/>
    </cofactor>
</comment>